<gene>
    <name evidence="1" type="ORF">CDV36_013022</name>
</gene>
<organism evidence="1 2">
    <name type="scientific">Fusarium kuroshium</name>
    <dbReference type="NCBI Taxonomy" id="2010991"/>
    <lineage>
        <taxon>Eukaryota</taxon>
        <taxon>Fungi</taxon>
        <taxon>Dikarya</taxon>
        <taxon>Ascomycota</taxon>
        <taxon>Pezizomycotina</taxon>
        <taxon>Sordariomycetes</taxon>
        <taxon>Hypocreomycetidae</taxon>
        <taxon>Hypocreales</taxon>
        <taxon>Nectriaceae</taxon>
        <taxon>Fusarium</taxon>
        <taxon>Fusarium solani species complex</taxon>
    </lineage>
</organism>
<proteinExistence type="predicted"/>
<dbReference type="Proteomes" id="UP000277212">
    <property type="component" value="Unassembled WGS sequence"/>
</dbReference>
<protein>
    <submittedName>
        <fullName evidence="1">Uncharacterized protein</fullName>
    </submittedName>
</protein>
<comment type="caution">
    <text evidence="1">The sequence shown here is derived from an EMBL/GenBank/DDBJ whole genome shotgun (WGS) entry which is preliminary data.</text>
</comment>
<evidence type="ECO:0000313" key="2">
    <source>
        <dbReference type="Proteomes" id="UP000277212"/>
    </source>
</evidence>
<keyword evidence="2" id="KW-1185">Reference proteome</keyword>
<evidence type="ECO:0000313" key="1">
    <source>
        <dbReference type="EMBL" id="RMJ07377.1"/>
    </source>
</evidence>
<sequence length="138" mass="15294">MSYTIGVVTDMCARPFEAPPWESQGEPTLHHIADSQPQMADSVGFLAAHGGSQWLVSGPQRTLSPQAAPRDAARRRLACAHRIDWRRSRDCGSALPDRQDDSRYEKRALVNGWSLDDMSVLEVIERAGLLDGLPEIKN</sequence>
<dbReference type="EMBL" id="NKUJ01000345">
    <property type="protein sequence ID" value="RMJ07377.1"/>
    <property type="molecule type" value="Genomic_DNA"/>
</dbReference>
<name>A0A3M2RQ46_9HYPO</name>
<dbReference type="AlphaFoldDB" id="A0A3M2RQ46"/>
<dbReference type="OrthoDB" id="10320124at2759"/>
<accession>A0A3M2RQ46</accession>
<reference evidence="1 2" key="1">
    <citation type="submission" date="2017-06" db="EMBL/GenBank/DDBJ databases">
        <title>Comparative genomic analysis of Ambrosia Fusariam Clade fungi.</title>
        <authorList>
            <person name="Stajich J.E."/>
            <person name="Carrillo J."/>
            <person name="Kijimoto T."/>
            <person name="Eskalen A."/>
            <person name="O'Donnell K."/>
            <person name="Kasson M."/>
        </authorList>
    </citation>
    <scope>NUCLEOTIDE SEQUENCE [LARGE SCALE GENOMIC DNA]</scope>
    <source>
        <strain evidence="1">UCR3666</strain>
    </source>
</reference>